<dbReference type="RefSeq" id="XP_013905273.1">
    <property type="nucleotide sequence ID" value="XM_014049819.1"/>
</dbReference>
<feature type="repeat" description="PPR" evidence="3">
    <location>
        <begin position="705"/>
        <end position="739"/>
    </location>
</feature>
<evidence type="ECO:0000256" key="1">
    <source>
        <dbReference type="ARBA" id="ARBA00007626"/>
    </source>
</evidence>
<feature type="repeat" description="PPR" evidence="3">
    <location>
        <begin position="812"/>
        <end position="846"/>
    </location>
</feature>
<dbReference type="PANTHER" id="PTHR47447">
    <property type="entry name" value="OS03G0856100 PROTEIN"/>
    <property type="match status" value="1"/>
</dbReference>
<evidence type="ECO:0000256" key="4">
    <source>
        <dbReference type="SAM" id="MobiDB-lite"/>
    </source>
</evidence>
<dbReference type="InterPro" id="IPR011990">
    <property type="entry name" value="TPR-like_helical_dom_sf"/>
</dbReference>
<dbReference type="GeneID" id="25734577"/>
<feature type="repeat" description="PPR" evidence="3">
    <location>
        <begin position="372"/>
        <end position="406"/>
    </location>
</feature>
<dbReference type="PROSITE" id="PS51375">
    <property type="entry name" value="PPR"/>
    <property type="match status" value="4"/>
</dbReference>
<feature type="region of interest" description="Disordered" evidence="4">
    <location>
        <begin position="512"/>
        <end position="597"/>
    </location>
</feature>
<proteinExistence type="inferred from homology"/>
<accession>A0A0D2LII6</accession>
<feature type="compositionally biased region" description="Low complexity" evidence="4">
    <location>
        <begin position="516"/>
        <end position="527"/>
    </location>
</feature>
<dbReference type="Proteomes" id="UP000054498">
    <property type="component" value="Unassembled WGS sequence"/>
</dbReference>
<dbReference type="STRING" id="145388.A0A0D2LII6"/>
<dbReference type="Pfam" id="PF13041">
    <property type="entry name" value="PPR_2"/>
    <property type="match status" value="3"/>
</dbReference>
<reference evidence="5 6" key="1">
    <citation type="journal article" date="2013" name="BMC Genomics">
        <title>Reconstruction of the lipid metabolism for the microalga Monoraphidium neglectum from its genome sequence reveals characteristics suitable for biofuel production.</title>
        <authorList>
            <person name="Bogen C."/>
            <person name="Al-Dilaimi A."/>
            <person name="Albersmeier A."/>
            <person name="Wichmann J."/>
            <person name="Grundmann M."/>
            <person name="Rupp O."/>
            <person name="Lauersen K.J."/>
            <person name="Blifernez-Klassen O."/>
            <person name="Kalinowski J."/>
            <person name="Goesmann A."/>
            <person name="Mussgnug J.H."/>
            <person name="Kruse O."/>
        </authorList>
    </citation>
    <scope>NUCLEOTIDE SEQUENCE [LARGE SCALE GENOMIC DNA]</scope>
    <source>
        <strain evidence="5 6">SAG 48.87</strain>
    </source>
</reference>
<protein>
    <submittedName>
        <fullName evidence="5">Pentatricopeptide repeat-containing protein</fullName>
    </submittedName>
</protein>
<name>A0A0D2LII6_9CHLO</name>
<evidence type="ECO:0000256" key="3">
    <source>
        <dbReference type="PROSITE-ProRule" id="PRU00708"/>
    </source>
</evidence>
<evidence type="ECO:0000313" key="5">
    <source>
        <dbReference type="EMBL" id="KIZ06254.1"/>
    </source>
</evidence>
<dbReference type="EMBL" id="KK100395">
    <property type="protein sequence ID" value="KIZ06254.1"/>
    <property type="molecule type" value="Genomic_DNA"/>
</dbReference>
<feature type="region of interest" description="Disordered" evidence="4">
    <location>
        <begin position="100"/>
        <end position="130"/>
    </location>
</feature>
<organism evidence="5 6">
    <name type="scientific">Monoraphidium neglectum</name>
    <dbReference type="NCBI Taxonomy" id="145388"/>
    <lineage>
        <taxon>Eukaryota</taxon>
        <taxon>Viridiplantae</taxon>
        <taxon>Chlorophyta</taxon>
        <taxon>core chlorophytes</taxon>
        <taxon>Chlorophyceae</taxon>
        <taxon>CS clade</taxon>
        <taxon>Sphaeropleales</taxon>
        <taxon>Selenastraceae</taxon>
        <taxon>Monoraphidium</taxon>
    </lineage>
</organism>
<dbReference type="AlphaFoldDB" id="A0A0D2LII6"/>
<comment type="similarity">
    <text evidence="1">Belongs to the PPR family. P subfamily.</text>
</comment>
<feature type="region of interest" description="Disordered" evidence="4">
    <location>
        <begin position="233"/>
        <end position="253"/>
    </location>
</feature>
<gene>
    <name evidence="5" type="ORF">MNEG_1699</name>
</gene>
<dbReference type="OrthoDB" id="185373at2759"/>
<keyword evidence="2" id="KW-0677">Repeat</keyword>
<evidence type="ECO:0000313" key="6">
    <source>
        <dbReference type="Proteomes" id="UP000054498"/>
    </source>
</evidence>
<dbReference type="PANTHER" id="PTHR47447:SF17">
    <property type="entry name" value="OS12G0638900 PROTEIN"/>
    <property type="match status" value="1"/>
</dbReference>
<dbReference type="InterPro" id="IPR002885">
    <property type="entry name" value="PPR_rpt"/>
</dbReference>
<sequence>MAPHAAATSAASPFAAASAAATAAAAFASPPTGGTLLQPFGSCGWQGGAYGSSPTTAATSQGPALLGAQLGASSPFGSQPLLFSASAALPDFGSLSLGAAGSERGSPAHPPPRPILRGPPSPYGATSAAAVGRSAPGGAAAYAAGGGRLGSPAGAGFGGGGPAALPRPGSALSPGFGCGSSPHGAAASPALHRSVSADVAALAAAQGGFVHNHPPQQQLYFKTHQPCVPRVQLQQQQQPGGVRGGAGSPPQQPLRARLDAAGGCTAVCPVFDMKSLATMLGHVQAGTGDVRRVLTACTFKPRLPGLTKLVSNLTKEGHWAKALEVYQSLDAVGVRPDTTITNAAISSCDKGGQWEAALELFRRMADVGMARDAITYSALISALSKGRQWGLAIHVFNHMVQEGVECDAVTCCSLITALDKGGQWQMAEQVFKHMYCADASLAPLLEGMDDTPCGAGSIAAASMQGAFSLAALDALSGGGGGGNCGAPAVGSALPPAEELAAGLVAAPRGPPPPGLLAPAAPALGAAPGSPPTQRCPGGSPPLAPGTPSDDGARGRDQNGHGAAAAEDPDKVVTPSPPRAALDAQRVSPGWPASPEATVAGADGRAAASSGACLPSAFALFDAGAGAVRGPANGVGAAGFGAALTRAGSGCGLTRAGSLSTKKASPNRVCCNALLASYARATPAQWRRALALLAGMWACGGELTPDIVSYNTAIKAAGSAHQADVAFELYHDMLSRGIEPTAATFGALLTLASEVGAWGRVVQTWAWLQASGLPVHVGCANTYLGALLKLGDWPTAMQVFAGMKACGGSIKPNTATFNLLIAGCSDSGHVSMALDLFDDLVASNLAPNQATLSALAAAHARAGDWQRVGGVLRHMGAPSSGAPPSAATYAPLFRALTDAAANAASDAERASVCTRAADLYSLMLEQGVAADTPLYGVIVTAFGACGADAMVLRLALTLAERRWPMDEPTLGRALQAAAAQGAWDLAPRLLRGAMEGGARLPAEALRALLVRCAAAQAWSAAESIIQCCSDSNQLDEVAAGFPHVSTAGGCQRKDSGPDQQAAAATAELVILGA</sequence>
<dbReference type="KEGG" id="mng:MNEG_1699"/>
<evidence type="ECO:0000256" key="2">
    <source>
        <dbReference type="ARBA" id="ARBA00022737"/>
    </source>
</evidence>
<feature type="repeat" description="PPR" evidence="3">
    <location>
        <begin position="337"/>
        <end position="371"/>
    </location>
</feature>
<dbReference type="Pfam" id="PF01535">
    <property type="entry name" value="PPR"/>
    <property type="match status" value="1"/>
</dbReference>
<feature type="compositionally biased region" description="Pro residues" evidence="4">
    <location>
        <begin position="108"/>
        <end position="122"/>
    </location>
</feature>
<keyword evidence="6" id="KW-1185">Reference proteome</keyword>
<dbReference type="NCBIfam" id="TIGR00756">
    <property type="entry name" value="PPR"/>
    <property type="match status" value="3"/>
</dbReference>
<dbReference type="Gene3D" id="1.25.40.10">
    <property type="entry name" value="Tetratricopeptide repeat domain"/>
    <property type="match status" value="3"/>
</dbReference>